<organism evidence="2 3">
    <name type="scientific">Spizellomyces punctatus (strain DAOM BR117)</name>
    <dbReference type="NCBI Taxonomy" id="645134"/>
    <lineage>
        <taxon>Eukaryota</taxon>
        <taxon>Fungi</taxon>
        <taxon>Fungi incertae sedis</taxon>
        <taxon>Chytridiomycota</taxon>
        <taxon>Chytridiomycota incertae sedis</taxon>
        <taxon>Chytridiomycetes</taxon>
        <taxon>Spizellomycetales</taxon>
        <taxon>Spizellomycetaceae</taxon>
        <taxon>Spizellomyces</taxon>
    </lineage>
</organism>
<dbReference type="VEuPathDB" id="FungiDB:SPPG_00951"/>
<dbReference type="InParanoid" id="A0A0L0HQX1"/>
<proteinExistence type="predicted"/>
<reference evidence="2 3" key="1">
    <citation type="submission" date="2009-08" db="EMBL/GenBank/DDBJ databases">
        <title>The Genome Sequence of Spizellomyces punctatus strain DAOM BR117.</title>
        <authorList>
            <consortium name="The Broad Institute Genome Sequencing Platform"/>
            <person name="Russ C."/>
            <person name="Cuomo C."/>
            <person name="Shea T."/>
            <person name="Young S.K."/>
            <person name="Zeng Q."/>
            <person name="Koehrsen M."/>
            <person name="Haas B."/>
            <person name="Borodovsky M."/>
            <person name="Guigo R."/>
            <person name="Alvarado L."/>
            <person name="Berlin A."/>
            <person name="Bochicchio J."/>
            <person name="Borenstein D."/>
            <person name="Chapman S."/>
            <person name="Chen Z."/>
            <person name="Engels R."/>
            <person name="Freedman E."/>
            <person name="Gellesch M."/>
            <person name="Goldberg J."/>
            <person name="Griggs A."/>
            <person name="Gujja S."/>
            <person name="Heiman D."/>
            <person name="Hepburn T."/>
            <person name="Howarth C."/>
            <person name="Jen D."/>
            <person name="Larson L."/>
            <person name="Lewis B."/>
            <person name="Mehta T."/>
            <person name="Park D."/>
            <person name="Pearson M."/>
            <person name="Roberts A."/>
            <person name="Saif S."/>
            <person name="Shenoy N."/>
            <person name="Sisk P."/>
            <person name="Stolte C."/>
            <person name="Sykes S."/>
            <person name="Thomson T."/>
            <person name="Walk T."/>
            <person name="White J."/>
            <person name="Yandava C."/>
            <person name="Burger G."/>
            <person name="Gray M.W."/>
            <person name="Holland P.W.H."/>
            <person name="King N."/>
            <person name="Lang F.B.F."/>
            <person name="Roger A.J."/>
            <person name="Ruiz-Trillo I."/>
            <person name="Lander E."/>
            <person name="Nusbaum C."/>
        </authorList>
    </citation>
    <scope>NUCLEOTIDE SEQUENCE [LARGE SCALE GENOMIC DNA]</scope>
    <source>
        <strain evidence="2 3">DAOM BR117</strain>
    </source>
</reference>
<protein>
    <submittedName>
        <fullName evidence="2">Uncharacterized protein</fullName>
    </submittedName>
</protein>
<accession>A0A0L0HQX1</accession>
<dbReference type="GeneID" id="27684649"/>
<name>A0A0L0HQX1_SPIPD</name>
<sequence length="225" mass="24009">MSPIHLSPTTSCEVSYEHPRTSKLHGLRLPTPVSPLSTATNVDTSTSTGRALDYFNQPSAVCSNRPSLGSTLECSLPLMSTVTPQSCSNDILHASTSGSPDAQKNHTCIPSIACLKNANSTAHNEATGSHALQAACSHSKASPQLSDIPVQQGKIVQAAATEYAQITKTLDNVFGETGTINLDYLSDAGLCSLLRKIMQNKEFQTLLTRIDFDGLKEVLDTYDSL</sequence>
<dbReference type="OrthoDB" id="2160461at2759"/>
<evidence type="ECO:0000313" key="3">
    <source>
        <dbReference type="Proteomes" id="UP000053201"/>
    </source>
</evidence>
<dbReference type="RefSeq" id="XP_016611507.1">
    <property type="nucleotide sequence ID" value="XM_016749278.1"/>
</dbReference>
<dbReference type="EMBL" id="KQ257451">
    <property type="protein sequence ID" value="KND03468.1"/>
    <property type="molecule type" value="Genomic_DNA"/>
</dbReference>
<keyword evidence="3" id="KW-1185">Reference proteome</keyword>
<evidence type="ECO:0000256" key="1">
    <source>
        <dbReference type="SAM" id="MobiDB-lite"/>
    </source>
</evidence>
<dbReference type="AlphaFoldDB" id="A0A0L0HQX1"/>
<feature type="compositionally biased region" description="Polar residues" evidence="1">
    <location>
        <begin position="34"/>
        <end position="44"/>
    </location>
</feature>
<feature type="region of interest" description="Disordered" evidence="1">
    <location>
        <begin position="21"/>
        <end position="44"/>
    </location>
</feature>
<dbReference type="Proteomes" id="UP000053201">
    <property type="component" value="Unassembled WGS sequence"/>
</dbReference>
<gene>
    <name evidence="2" type="ORF">SPPG_00951</name>
</gene>
<evidence type="ECO:0000313" key="2">
    <source>
        <dbReference type="EMBL" id="KND03468.1"/>
    </source>
</evidence>